<evidence type="ECO:0000256" key="3">
    <source>
        <dbReference type="ARBA" id="ARBA00007937"/>
    </source>
</evidence>
<dbReference type="GO" id="GO:0005886">
    <property type="term" value="C:plasma membrane"/>
    <property type="evidence" value="ECO:0007669"/>
    <property type="project" value="TreeGrafter"/>
</dbReference>
<dbReference type="EMBL" id="ATHJ01000060">
    <property type="protein sequence ID" value="EPR43024.1"/>
    <property type="molecule type" value="Genomic_DNA"/>
</dbReference>
<dbReference type="GO" id="GO:0004366">
    <property type="term" value="F:glycerol-3-phosphate O-acyltransferase activity"/>
    <property type="evidence" value="ECO:0007669"/>
    <property type="project" value="UniProtKB-EC"/>
</dbReference>
<proteinExistence type="inferred from homology"/>
<dbReference type="UniPathway" id="UPA00557">
    <property type="reaction ID" value="UER00612"/>
</dbReference>
<evidence type="ECO:0000313" key="11">
    <source>
        <dbReference type="EMBL" id="EPR43024.1"/>
    </source>
</evidence>
<evidence type="ECO:0000256" key="7">
    <source>
        <dbReference type="ARBA" id="ARBA00023136"/>
    </source>
</evidence>
<dbReference type="InterPro" id="IPR022284">
    <property type="entry name" value="GPAT/DHAPAT"/>
</dbReference>
<dbReference type="SUPFAM" id="SSF69593">
    <property type="entry name" value="Glycerol-3-phosphate (1)-acyltransferase"/>
    <property type="match status" value="1"/>
</dbReference>
<evidence type="ECO:0000256" key="2">
    <source>
        <dbReference type="ARBA" id="ARBA00004765"/>
    </source>
</evidence>
<name>S7V8K9_DESML</name>
<evidence type="ECO:0000256" key="5">
    <source>
        <dbReference type="ARBA" id="ARBA00013432"/>
    </source>
</evidence>
<evidence type="ECO:0000259" key="10">
    <source>
        <dbReference type="SMART" id="SM00563"/>
    </source>
</evidence>
<evidence type="ECO:0000256" key="6">
    <source>
        <dbReference type="ARBA" id="ARBA00022679"/>
    </source>
</evidence>
<dbReference type="AlphaFoldDB" id="S7V8K9"/>
<accession>S7V8K9</accession>
<protein>
    <recommendedName>
        <fullName evidence="5">Glycerol-3-phosphate acyltransferase</fullName>
        <ecNumber evidence="4">2.3.1.15</ecNumber>
    </recommendedName>
</protein>
<dbReference type="CDD" id="cd07993">
    <property type="entry name" value="LPLAT_DHAPAT-like"/>
    <property type="match status" value="1"/>
</dbReference>
<dbReference type="PANTHER" id="PTHR12563">
    <property type="entry name" value="GLYCEROL-3-PHOSPHATE ACYLTRANSFERASE"/>
    <property type="match status" value="1"/>
</dbReference>
<evidence type="ECO:0000256" key="1">
    <source>
        <dbReference type="ARBA" id="ARBA00004184"/>
    </source>
</evidence>
<keyword evidence="8 11" id="KW-0012">Acyltransferase</keyword>
<comment type="caution">
    <text evidence="11">The sequence shown here is derived from an EMBL/GenBank/DDBJ whole genome shotgun (WGS) entry which is preliminary data.</text>
</comment>
<dbReference type="GO" id="GO:0012505">
    <property type="term" value="C:endomembrane system"/>
    <property type="evidence" value="ECO:0007669"/>
    <property type="project" value="UniProtKB-SubCell"/>
</dbReference>
<dbReference type="eggNOG" id="COG2937">
    <property type="taxonomic scope" value="Bacteria"/>
</dbReference>
<dbReference type="STRING" id="897.B2D07_12550"/>
<gene>
    <name evidence="11" type="ORF">dsmv_1454</name>
</gene>
<dbReference type="InterPro" id="IPR002123">
    <property type="entry name" value="Plipid/glycerol_acylTrfase"/>
</dbReference>
<dbReference type="PATRIC" id="fig|1121405.3.peg.784"/>
<dbReference type="PANTHER" id="PTHR12563:SF17">
    <property type="entry name" value="DIHYDROXYACETONE PHOSPHATE ACYLTRANSFERASE"/>
    <property type="match status" value="1"/>
</dbReference>
<dbReference type="Pfam" id="PF19277">
    <property type="entry name" value="GPAT_C"/>
    <property type="match status" value="1"/>
</dbReference>
<dbReference type="OrthoDB" id="335193at2"/>
<dbReference type="GO" id="GO:0016024">
    <property type="term" value="P:CDP-diacylglycerol biosynthetic process"/>
    <property type="evidence" value="ECO:0007669"/>
    <property type="project" value="UniProtKB-UniPathway"/>
</dbReference>
<dbReference type="SMART" id="SM00563">
    <property type="entry name" value="PlsC"/>
    <property type="match status" value="1"/>
</dbReference>
<organism evidence="11 12">
    <name type="scientific">Desulfococcus multivorans DSM 2059</name>
    <dbReference type="NCBI Taxonomy" id="1121405"/>
    <lineage>
        <taxon>Bacteria</taxon>
        <taxon>Pseudomonadati</taxon>
        <taxon>Thermodesulfobacteriota</taxon>
        <taxon>Desulfobacteria</taxon>
        <taxon>Desulfobacterales</taxon>
        <taxon>Desulfococcaceae</taxon>
        <taxon>Desulfococcus</taxon>
    </lineage>
</organism>
<evidence type="ECO:0000256" key="4">
    <source>
        <dbReference type="ARBA" id="ARBA00013113"/>
    </source>
</evidence>
<evidence type="ECO:0000256" key="9">
    <source>
        <dbReference type="ARBA" id="ARBA00048427"/>
    </source>
</evidence>
<evidence type="ECO:0000313" key="12">
    <source>
        <dbReference type="Proteomes" id="UP000014977"/>
    </source>
</evidence>
<feature type="domain" description="Phospholipid/glycerol acyltransferase" evidence="10">
    <location>
        <begin position="378"/>
        <end position="505"/>
    </location>
</feature>
<evidence type="ECO:0000256" key="8">
    <source>
        <dbReference type="ARBA" id="ARBA00023315"/>
    </source>
</evidence>
<keyword evidence="6 11" id="KW-0808">Transferase</keyword>
<keyword evidence="7" id="KW-0472">Membrane</keyword>
<dbReference type="InterPro" id="IPR041728">
    <property type="entry name" value="GPAT/DHAPAT_LPLAT"/>
</dbReference>
<dbReference type="EC" id="2.3.1.15" evidence="4"/>
<keyword evidence="12" id="KW-1185">Reference proteome</keyword>
<reference evidence="11 12" key="1">
    <citation type="journal article" date="2013" name="Genome Announc.">
        <title>Draft genome sequences for three mercury-methylating, sulfate-reducing bacteria.</title>
        <authorList>
            <person name="Brown S.D."/>
            <person name="Hurt R.A.Jr."/>
            <person name="Gilmour C.C."/>
            <person name="Elias D.A."/>
        </authorList>
    </citation>
    <scope>NUCLEOTIDE SEQUENCE [LARGE SCALE GENOMIC DNA]</scope>
    <source>
        <strain evidence="11 12">DSM 2059</strain>
    </source>
</reference>
<comment type="similarity">
    <text evidence="3">Belongs to the GPAT/DAPAT family.</text>
</comment>
<comment type="pathway">
    <text evidence="2">Phospholipid metabolism; CDP-diacylglycerol biosynthesis; CDP-diacylglycerol from sn-glycerol 3-phosphate: step 1/3.</text>
</comment>
<dbReference type="InterPro" id="IPR045520">
    <property type="entry name" value="GPAT/DHAPAT_C"/>
</dbReference>
<dbReference type="Pfam" id="PF01553">
    <property type="entry name" value="Acyltransferase"/>
    <property type="match status" value="1"/>
</dbReference>
<sequence>MFKLVKSRIRRIKAGGDGWIDRVLKGTSDHYRCFFPKRKSGCLKALFEIIFSGIRVDESQISVIRKIPQDAIVIYAHKYKSYFDYLFYHTRYTKENLPVPEIGFDYRFFLLQPVSRSVRIFLAHTRYFFQKLALQNPYDSGYIRRELAGGRSGLLALVEKGGFYLRFVKSNPDPLRYLIEMQATLDRPVFIVPQLLFFGKKPLRSTPSFMDMLFGSEENPGRIRRIFAMLKKPESIFLEISEPVNLKEFMALPENRDLSPGKQALALRQRLLIQINRHRQSITGPVLKSLEELKENILTNDRLRAYMEHYAENRKIPLYKVYKEADGYIDEIAAKYNINMIRISAMGVKWLINGMFEGVSVNTEVLNRIKAMSRRGPLVLVPCHKSHIDYLILSYILFQNDMPCPHIAAGKNLSFWPLGPIFRSGGAFFIRRTFKGAVLYSKVFSEYVYKILEEGFNIEFFIEGGRSRTGKLLQPKLGLLSILLSAFREGANEDLIFVPVFVGYDRVLEESAYLHELEGGEKKPESLLQVVKARKFLKRRYGRIYIRFHDGISLTDLLARQGTTIQDMTVKEQNRFCRQLGYQLVNSIDKVSVITPHAVVAGAILNGGRQRFSLNHLMDDVQTYINYLMAQKASLADTLLMDPTHAFDYVIDAYIQRKFIEPLSEDKDTAPEEKGFSINVSKRPALEYYKNNCVNAFIPAAYTALSILEKDAFQFSGSDIYAGYRFLQEFFINEFSHDADKTPEFFVHKNIKAFIDDAILSPHPTLPDTYNLTSAGFRKLKLFSAFLTTYFESYWVTLNFFARYPKNFIEAKDRIKKAQSMANRLYKKKEIEHPEAISIINFKNAVDYFVAHGIRGAEDEEPIGFYMNRIRRYMDLLHS</sequence>
<dbReference type="RefSeq" id="WP_020875801.1">
    <property type="nucleotide sequence ID" value="NZ_ATHJ01000060.1"/>
</dbReference>
<comment type="subcellular location">
    <subcellularLocation>
        <location evidence="1">Endomembrane system</location>
        <topology evidence="1">Peripheral membrane protein</topology>
    </subcellularLocation>
</comment>
<dbReference type="Proteomes" id="UP000014977">
    <property type="component" value="Unassembled WGS sequence"/>
</dbReference>
<comment type="catalytic activity">
    <reaction evidence="9">
        <text>sn-glycerol 3-phosphate + an acyl-CoA = a 1-acyl-sn-glycero-3-phosphate + CoA</text>
        <dbReference type="Rhea" id="RHEA:15325"/>
        <dbReference type="ChEBI" id="CHEBI:57287"/>
        <dbReference type="ChEBI" id="CHEBI:57597"/>
        <dbReference type="ChEBI" id="CHEBI:57970"/>
        <dbReference type="ChEBI" id="CHEBI:58342"/>
        <dbReference type="EC" id="2.3.1.15"/>
    </reaction>
</comment>